<protein>
    <recommendedName>
        <fullName evidence="1">GAG-pre-integrase domain-containing protein</fullName>
    </recommendedName>
</protein>
<organism evidence="2 3">
    <name type="scientific">Polyporus arcularius HHB13444</name>
    <dbReference type="NCBI Taxonomy" id="1314778"/>
    <lineage>
        <taxon>Eukaryota</taxon>
        <taxon>Fungi</taxon>
        <taxon>Dikarya</taxon>
        <taxon>Basidiomycota</taxon>
        <taxon>Agaricomycotina</taxon>
        <taxon>Agaricomycetes</taxon>
        <taxon>Polyporales</taxon>
        <taxon>Polyporaceae</taxon>
        <taxon>Polyporus</taxon>
    </lineage>
</organism>
<evidence type="ECO:0000259" key="1">
    <source>
        <dbReference type="Pfam" id="PF13976"/>
    </source>
</evidence>
<accession>A0A5C3NR95</accession>
<keyword evidence="3" id="KW-1185">Reference proteome</keyword>
<feature type="domain" description="GAG-pre-integrase" evidence="1">
    <location>
        <begin position="21"/>
        <end position="82"/>
    </location>
</feature>
<dbReference type="EMBL" id="ML212166">
    <property type="protein sequence ID" value="TFK79107.1"/>
    <property type="molecule type" value="Genomic_DNA"/>
</dbReference>
<dbReference type="STRING" id="1314778.A0A5C3NR95"/>
<feature type="non-terminal residue" evidence="2">
    <location>
        <position position="99"/>
    </location>
</feature>
<reference evidence="2 3" key="1">
    <citation type="journal article" date="2019" name="Nat. Ecol. Evol.">
        <title>Megaphylogeny resolves global patterns of mushroom evolution.</title>
        <authorList>
            <person name="Varga T."/>
            <person name="Krizsan K."/>
            <person name="Foldi C."/>
            <person name="Dima B."/>
            <person name="Sanchez-Garcia M."/>
            <person name="Sanchez-Ramirez S."/>
            <person name="Szollosi G.J."/>
            <person name="Szarkandi J.G."/>
            <person name="Papp V."/>
            <person name="Albert L."/>
            <person name="Andreopoulos W."/>
            <person name="Angelini C."/>
            <person name="Antonin V."/>
            <person name="Barry K.W."/>
            <person name="Bougher N.L."/>
            <person name="Buchanan P."/>
            <person name="Buyck B."/>
            <person name="Bense V."/>
            <person name="Catcheside P."/>
            <person name="Chovatia M."/>
            <person name="Cooper J."/>
            <person name="Damon W."/>
            <person name="Desjardin D."/>
            <person name="Finy P."/>
            <person name="Geml J."/>
            <person name="Haridas S."/>
            <person name="Hughes K."/>
            <person name="Justo A."/>
            <person name="Karasinski D."/>
            <person name="Kautmanova I."/>
            <person name="Kiss B."/>
            <person name="Kocsube S."/>
            <person name="Kotiranta H."/>
            <person name="LaButti K.M."/>
            <person name="Lechner B.E."/>
            <person name="Liimatainen K."/>
            <person name="Lipzen A."/>
            <person name="Lukacs Z."/>
            <person name="Mihaltcheva S."/>
            <person name="Morgado L.N."/>
            <person name="Niskanen T."/>
            <person name="Noordeloos M.E."/>
            <person name="Ohm R.A."/>
            <person name="Ortiz-Santana B."/>
            <person name="Ovrebo C."/>
            <person name="Racz N."/>
            <person name="Riley R."/>
            <person name="Savchenko A."/>
            <person name="Shiryaev A."/>
            <person name="Soop K."/>
            <person name="Spirin V."/>
            <person name="Szebenyi C."/>
            <person name="Tomsovsky M."/>
            <person name="Tulloss R.E."/>
            <person name="Uehling J."/>
            <person name="Grigoriev I.V."/>
            <person name="Vagvolgyi C."/>
            <person name="Papp T."/>
            <person name="Martin F.M."/>
            <person name="Miettinen O."/>
            <person name="Hibbett D.S."/>
            <person name="Nagy L.G."/>
        </authorList>
    </citation>
    <scope>NUCLEOTIDE SEQUENCE [LARGE SCALE GENOMIC DNA]</scope>
    <source>
        <strain evidence="2 3">HHB13444</strain>
    </source>
</reference>
<proteinExistence type="predicted"/>
<evidence type="ECO:0000313" key="2">
    <source>
        <dbReference type="EMBL" id="TFK79107.1"/>
    </source>
</evidence>
<feature type="non-terminal residue" evidence="2">
    <location>
        <position position="1"/>
    </location>
</feature>
<name>A0A5C3NR95_9APHY</name>
<dbReference type="InParanoid" id="A0A5C3NR95"/>
<dbReference type="Pfam" id="PF13976">
    <property type="entry name" value="gag_pre-integrs"/>
    <property type="match status" value="1"/>
</dbReference>
<sequence length="99" mass="11152">RFEARVNEHNIGYLLGHTVSQTKNTLSASSTCEEDESLWHQCCSHVNLDDLRSVIKKGLVVSLVVRSKRKPDPVCEPCLAGKLTRHPIPRFASRKFVPI</sequence>
<dbReference type="Proteomes" id="UP000308197">
    <property type="component" value="Unassembled WGS sequence"/>
</dbReference>
<dbReference type="AlphaFoldDB" id="A0A5C3NR95"/>
<evidence type="ECO:0000313" key="3">
    <source>
        <dbReference type="Proteomes" id="UP000308197"/>
    </source>
</evidence>
<gene>
    <name evidence="2" type="ORF">K466DRAFT_466174</name>
</gene>
<dbReference type="InterPro" id="IPR025724">
    <property type="entry name" value="GAG-pre-integrase_dom"/>
</dbReference>